<dbReference type="AlphaFoldDB" id="A0A6J4KP50"/>
<reference evidence="2" key="1">
    <citation type="submission" date="2020-02" db="EMBL/GenBank/DDBJ databases">
        <authorList>
            <person name="Meier V. D."/>
        </authorList>
    </citation>
    <scope>NUCLEOTIDE SEQUENCE</scope>
    <source>
        <strain evidence="2">AVDCRST_MAG48</strain>
    </source>
</reference>
<evidence type="ECO:0000313" key="2">
    <source>
        <dbReference type="EMBL" id="CAA9310211.1"/>
    </source>
</evidence>
<dbReference type="EMBL" id="CADCTS010000288">
    <property type="protein sequence ID" value="CAA9310211.1"/>
    <property type="molecule type" value="Genomic_DNA"/>
</dbReference>
<feature type="region of interest" description="Disordered" evidence="1">
    <location>
        <begin position="1"/>
        <end position="63"/>
    </location>
</feature>
<name>A0A6J4KP50_9ACTN</name>
<protein>
    <submittedName>
        <fullName evidence="2">Aerobic cobaltochelatase CobN subunit</fullName>
        <ecNumber evidence="2">6.6.1.2</ecNumber>
    </submittedName>
</protein>
<feature type="non-terminal residue" evidence="2">
    <location>
        <position position="63"/>
    </location>
</feature>
<proteinExistence type="predicted"/>
<evidence type="ECO:0000256" key="1">
    <source>
        <dbReference type="SAM" id="MobiDB-lite"/>
    </source>
</evidence>
<dbReference type="EC" id="6.6.1.2" evidence="2"/>
<feature type="compositionally biased region" description="Basic residues" evidence="1">
    <location>
        <begin position="52"/>
        <end position="63"/>
    </location>
</feature>
<accession>A0A6J4KP50</accession>
<feature type="compositionally biased region" description="Basic residues" evidence="1">
    <location>
        <begin position="30"/>
        <end position="41"/>
    </location>
</feature>
<feature type="compositionally biased region" description="Low complexity" evidence="1">
    <location>
        <begin position="42"/>
        <end position="51"/>
    </location>
</feature>
<keyword evidence="2" id="KW-0436">Ligase</keyword>
<organism evidence="2">
    <name type="scientific">uncultured Friedmanniella sp</name>
    <dbReference type="NCBI Taxonomy" id="335381"/>
    <lineage>
        <taxon>Bacteria</taxon>
        <taxon>Bacillati</taxon>
        <taxon>Actinomycetota</taxon>
        <taxon>Actinomycetes</taxon>
        <taxon>Propionibacteriales</taxon>
        <taxon>Nocardioidaceae</taxon>
        <taxon>Friedmanniella</taxon>
        <taxon>environmental samples</taxon>
    </lineage>
</organism>
<feature type="non-terminal residue" evidence="2">
    <location>
        <position position="1"/>
    </location>
</feature>
<gene>
    <name evidence="2" type="ORF">AVDCRST_MAG48-1995</name>
</gene>
<sequence length="63" mass="6773">ELRARQGQPGLHEARQPVGAAGDHREARRGGRARPVGRARPRAGPADAAGLPRRRGRPRGRPV</sequence>
<dbReference type="GO" id="GO:0051116">
    <property type="term" value="F:cobaltochelatase activity"/>
    <property type="evidence" value="ECO:0007669"/>
    <property type="project" value="UniProtKB-EC"/>
</dbReference>